<dbReference type="RefSeq" id="XP_031406415.1">
    <property type="nucleotide sequence ID" value="XM_031550555.1"/>
</dbReference>
<sequence length="244" mass="25634">MAMAASMALLPLHTQLPSSPPVLYSHSNAIRKGGTLSDRALRLRLRLNPITGGEGRIRRGGLVVVASGNAVGAPFWDSLKPEKPAAAPLLSDVLWPAAGAFAAMAMLGKIDQILAPKGLSMTIAPLGAVCAVLFTAPSSPGARKYNIFMAQVGCAAIGVLTFTIFGSGWLARATALAASIAFMIYTRSTHPPARDCVLPEGERQILTPSTLRLDQSSPQVFKSRASRSQETPALLDSPIVIHKS</sequence>
<dbReference type="Pfam" id="PF04982">
    <property type="entry name" value="TM_HPP"/>
    <property type="match status" value="1"/>
</dbReference>
<dbReference type="PANTHER" id="PTHR33741">
    <property type="entry name" value="TRANSMEMBRANE PROTEIN DDB_G0269096-RELATED"/>
    <property type="match status" value="1"/>
</dbReference>
<name>A0A6P8EI90_PUNGR</name>
<reference evidence="4" key="2">
    <citation type="submission" date="2025-08" db="UniProtKB">
        <authorList>
            <consortium name="RefSeq"/>
        </authorList>
    </citation>
    <scope>IDENTIFICATION</scope>
    <source>
        <tissue evidence="4">Leaf</tissue>
    </source>
</reference>
<feature type="transmembrane region" description="Helical" evidence="1">
    <location>
        <begin position="119"/>
        <end position="136"/>
    </location>
</feature>
<keyword evidence="1" id="KW-1133">Transmembrane helix</keyword>
<dbReference type="AlphaFoldDB" id="A0A6P8EI90"/>
<organism evidence="3 4">
    <name type="scientific">Punica granatum</name>
    <name type="common">Pomegranate</name>
    <dbReference type="NCBI Taxonomy" id="22663"/>
    <lineage>
        <taxon>Eukaryota</taxon>
        <taxon>Viridiplantae</taxon>
        <taxon>Streptophyta</taxon>
        <taxon>Embryophyta</taxon>
        <taxon>Tracheophyta</taxon>
        <taxon>Spermatophyta</taxon>
        <taxon>Magnoliopsida</taxon>
        <taxon>eudicotyledons</taxon>
        <taxon>Gunneridae</taxon>
        <taxon>Pentapetalae</taxon>
        <taxon>rosids</taxon>
        <taxon>malvids</taxon>
        <taxon>Myrtales</taxon>
        <taxon>Lythraceae</taxon>
        <taxon>Punica</taxon>
    </lineage>
</organism>
<dbReference type="GeneID" id="116215005"/>
<evidence type="ECO:0000259" key="2">
    <source>
        <dbReference type="Pfam" id="PF04982"/>
    </source>
</evidence>
<evidence type="ECO:0000256" key="1">
    <source>
        <dbReference type="SAM" id="Phobius"/>
    </source>
</evidence>
<dbReference type="Proteomes" id="UP000515151">
    <property type="component" value="Chromosome 7"/>
</dbReference>
<dbReference type="InterPro" id="IPR058581">
    <property type="entry name" value="TM_HPP"/>
</dbReference>
<accession>A0A6P8EI90</accession>
<dbReference type="PANTHER" id="PTHR33741:SF1">
    <property type="entry name" value="HPP FAMILY PROTEIN, EXPRESSED"/>
    <property type="match status" value="1"/>
</dbReference>
<proteinExistence type="predicted"/>
<feature type="transmembrane region" description="Helical" evidence="1">
    <location>
        <begin position="148"/>
        <end position="171"/>
    </location>
</feature>
<dbReference type="InterPro" id="IPR007065">
    <property type="entry name" value="HPP"/>
</dbReference>
<evidence type="ECO:0000313" key="4">
    <source>
        <dbReference type="RefSeq" id="XP_031406415.1"/>
    </source>
</evidence>
<protein>
    <submittedName>
        <fullName evidence="4">Uncharacterized protein LOC116215005 isoform X1</fullName>
    </submittedName>
</protein>
<feature type="domain" description="HPP transmembrane region" evidence="2">
    <location>
        <begin position="89"/>
        <end position="193"/>
    </location>
</feature>
<dbReference type="OrthoDB" id="2016548at2759"/>
<keyword evidence="3" id="KW-1185">Reference proteome</keyword>
<keyword evidence="1" id="KW-0812">Transmembrane</keyword>
<keyword evidence="1" id="KW-0472">Membrane</keyword>
<gene>
    <name evidence="4" type="primary">LOC116215005</name>
</gene>
<evidence type="ECO:0000313" key="3">
    <source>
        <dbReference type="Proteomes" id="UP000515151"/>
    </source>
</evidence>
<reference evidence="3" key="1">
    <citation type="journal article" date="2020" name="Plant Biotechnol. J.">
        <title>The pomegranate (Punica granatum L.) draft genome dissects genetic divergence between soft- and hard-seeded cultivars.</title>
        <authorList>
            <person name="Luo X."/>
            <person name="Li H."/>
            <person name="Wu Z."/>
            <person name="Yao W."/>
            <person name="Zhao P."/>
            <person name="Cao D."/>
            <person name="Yu H."/>
            <person name="Li K."/>
            <person name="Poudel K."/>
            <person name="Zhao D."/>
            <person name="Zhang F."/>
            <person name="Xia X."/>
            <person name="Chen L."/>
            <person name="Wang Q."/>
            <person name="Jing D."/>
            <person name="Cao S."/>
        </authorList>
    </citation>
    <scope>NUCLEOTIDE SEQUENCE [LARGE SCALE GENOMIC DNA]</scope>
    <source>
        <strain evidence="3">cv. Tunisia</strain>
    </source>
</reference>